<dbReference type="AlphaFoldDB" id="A0AAP2CAN2"/>
<dbReference type="PANTHER" id="PTHR36966">
    <property type="entry name" value="REP-ASSOCIATED TYROSINE TRANSPOSASE"/>
    <property type="match status" value="1"/>
</dbReference>
<dbReference type="SUPFAM" id="SSF143422">
    <property type="entry name" value="Transposase IS200-like"/>
    <property type="match status" value="1"/>
</dbReference>
<protein>
    <submittedName>
        <fullName evidence="2">Transposase</fullName>
    </submittedName>
</protein>
<sequence length="163" mass="17805">MSVASARRGYRLLRRGRLGEAGRIYLLTTVTHRRQPLFSRWHLAAAASRALGGPGSWCDARLLCWVLMPDHWHGLVELGGGESLAASMQRAKGRSARAVNAVRGGSGPVWAPGFHDRALRREEALLDAARYIVANPVRAGLVRRVGDYPFWDAVWLPGGGSRG</sequence>
<feature type="domain" description="Transposase IS200-like" evidence="1">
    <location>
        <begin position="20"/>
        <end position="135"/>
    </location>
</feature>
<dbReference type="GO" id="GO:0006313">
    <property type="term" value="P:DNA transposition"/>
    <property type="evidence" value="ECO:0007669"/>
    <property type="project" value="InterPro"/>
</dbReference>
<dbReference type="NCBIfam" id="NF047646">
    <property type="entry name" value="REP_Tyr_transpos"/>
    <property type="match status" value="1"/>
</dbReference>
<dbReference type="InterPro" id="IPR002686">
    <property type="entry name" value="Transposase_17"/>
</dbReference>
<comment type="caution">
    <text evidence="2">The sequence shown here is derived from an EMBL/GenBank/DDBJ whole genome shotgun (WGS) entry which is preliminary data.</text>
</comment>
<dbReference type="InterPro" id="IPR052715">
    <property type="entry name" value="RAYT_transposase"/>
</dbReference>
<dbReference type="Pfam" id="PF01797">
    <property type="entry name" value="Y1_Tnp"/>
    <property type="match status" value="1"/>
</dbReference>
<evidence type="ECO:0000313" key="3">
    <source>
        <dbReference type="Proteomes" id="UP000675747"/>
    </source>
</evidence>
<accession>A0AAP2CAN2</accession>
<dbReference type="EMBL" id="JAGQFT020000005">
    <property type="protein sequence ID" value="MBS7457373.1"/>
    <property type="molecule type" value="Genomic_DNA"/>
</dbReference>
<dbReference type="GO" id="GO:0043565">
    <property type="term" value="F:sequence-specific DNA binding"/>
    <property type="evidence" value="ECO:0007669"/>
    <property type="project" value="TreeGrafter"/>
</dbReference>
<reference evidence="2 3" key="1">
    <citation type="journal article" date="2021" name="Microbiol. Resour. Announc.">
        <title>Draft Genome Sequence of Coralloluteibacterium stylophorae LMG 29479T.</title>
        <authorList>
            <person name="Karlyshev A.V."/>
            <person name="Kudryashova E.B."/>
            <person name="Ariskina E.V."/>
            <person name="Conroy A.P."/>
            <person name="Abidueva E.Y."/>
        </authorList>
    </citation>
    <scope>NUCLEOTIDE SEQUENCE [LARGE SCALE GENOMIC DNA]</scope>
    <source>
        <strain evidence="2 3">LMG 29479</strain>
    </source>
</reference>
<dbReference type="PANTHER" id="PTHR36966:SF1">
    <property type="entry name" value="REP-ASSOCIATED TYROSINE TRANSPOSASE"/>
    <property type="match status" value="1"/>
</dbReference>
<dbReference type="Proteomes" id="UP000675747">
    <property type="component" value="Unassembled WGS sequence"/>
</dbReference>
<organism evidence="2 3">
    <name type="scientific">Coralloluteibacterium stylophorae</name>
    <dbReference type="NCBI Taxonomy" id="1776034"/>
    <lineage>
        <taxon>Bacteria</taxon>
        <taxon>Pseudomonadati</taxon>
        <taxon>Pseudomonadota</taxon>
        <taxon>Gammaproteobacteria</taxon>
        <taxon>Lysobacterales</taxon>
        <taxon>Lysobacteraceae</taxon>
        <taxon>Coralloluteibacterium</taxon>
    </lineage>
</organism>
<dbReference type="InterPro" id="IPR036515">
    <property type="entry name" value="Transposase_17_sf"/>
</dbReference>
<dbReference type="RefSeq" id="WP_213173634.1">
    <property type="nucleotide sequence ID" value="NZ_JAGQFT020000005.1"/>
</dbReference>
<name>A0AAP2CAN2_9GAMM</name>
<evidence type="ECO:0000313" key="2">
    <source>
        <dbReference type="EMBL" id="MBS7457373.1"/>
    </source>
</evidence>
<gene>
    <name evidence="2" type="ORF">KB893_009525</name>
</gene>
<dbReference type="GO" id="GO:0004803">
    <property type="term" value="F:transposase activity"/>
    <property type="evidence" value="ECO:0007669"/>
    <property type="project" value="InterPro"/>
</dbReference>
<proteinExistence type="predicted"/>
<dbReference type="Gene3D" id="3.30.70.1290">
    <property type="entry name" value="Transposase IS200-like"/>
    <property type="match status" value="1"/>
</dbReference>
<dbReference type="SMART" id="SM01321">
    <property type="entry name" value="Y1_Tnp"/>
    <property type="match status" value="1"/>
</dbReference>
<evidence type="ECO:0000259" key="1">
    <source>
        <dbReference type="SMART" id="SM01321"/>
    </source>
</evidence>
<keyword evidence="3" id="KW-1185">Reference proteome</keyword>